<feature type="region of interest" description="Disordered" evidence="16">
    <location>
        <begin position="2891"/>
        <end position="2934"/>
    </location>
</feature>
<dbReference type="CDD" id="cd19170">
    <property type="entry name" value="SET_KMT2A_2B"/>
    <property type="match status" value="1"/>
</dbReference>
<feature type="compositionally biased region" description="Low complexity" evidence="16">
    <location>
        <begin position="552"/>
        <end position="562"/>
    </location>
</feature>
<feature type="domain" description="SET" evidence="18">
    <location>
        <begin position="3544"/>
        <end position="3660"/>
    </location>
</feature>
<dbReference type="FunFam" id="3.30.40.10:FF:000002">
    <property type="entry name" value="Histone-lysine N-methyltransferase"/>
    <property type="match status" value="1"/>
</dbReference>
<dbReference type="SMART" id="SM00384">
    <property type="entry name" value="AT_hook"/>
    <property type="match status" value="4"/>
</dbReference>
<dbReference type="PROSITE" id="PS50280">
    <property type="entry name" value="SET"/>
    <property type="match status" value="1"/>
</dbReference>
<dbReference type="InterPro" id="IPR019787">
    <property type="entry name" value="Znf_PHD-finger"/>
</dbReference>
<evidence type="ECO:0000256" key="10">
    <source>
        <dbReference type="ARBA" id="ARBA00023015"/>
    </source>
</evidence>
<feature type="compositionally biased region" description="Basic and acidic residues" evidence="16">
    <location>
        <begin position="505"/>
        <end position="537"/>
    </location>
</feature>
<dbReference type="InterPro" id="IPR019786">
    <property type="entry name" value="Zinc_finger_PHD-type_CS"/>
</dbReference>
<feature type="compositionally biased region" description="Polar residues" evidence="16">
    <location>
        <begin position="2160"/>
        <end position="2174"/>
    </location>
</feature>
<feature type="compositionally biased region" description="Basic and acidic residues" evidence="16">
    <location>
        <begin position="2644"/>
        <end position="2656"/>
    </location>
</feature>
<dbReference type="GO" id="GO:0035097">
    <property type="term" value="C:histone methyltransferase complex"/>
    <property type="evidence" value="ECO:0000318"/>
    <property type="project" value="GO_Central"/>
</dbReference>
<feature type="compositionally biased region" description="Polar residues" evidence="16">
    <location>
        <begin position="2291"/>
        <end position="2308"/>
    </location>
</feature>
<evidence type="ECO:0000256" key="13">
    <source>
        <dbReference type="ARBA" id="ARBA00023163"/>
    </source>
</evidence>
<feature type="compositionally biased region" description="Polar residues" evidence="16">
    <location>
        <begin position="487"/>
        <end position="496"/>
    </location>
</feature>
<dbReference type="CDD" id="cd15664">
    <property type="entry name" value="ePHD_KMT2A_like"/>
    <property type="match status" value="1"/>
</dbReference>
<dbReference type="OrthoDB" id="308383at2759"/>
<dbReference type="PROSITE" id="PS51543">
    <property type="entry name" value="FYRC"/>
    <property type="match status" value="1"/>
</dbReference>
<dbReference type="SMART" id="SM00541">
    <property type="entry name" value="FYRN"/>
    <property type="match status" value="1"/>
</dbReference>
<evidence type="ECO:0000259" key="20">
    <source>
        <dbReference type="PROSITE" id="PS51805"/>
    </source>
</evidence>
<dbReference type="FunCoup" id="A0A7M7NBR6">
    <property type="interactions" value="944"/>
</dbReference>
<keyword evidence="13" id="KW-0804">Transcription</keyword>
<accession>A0A7M7NBR6</accession>
<feature type="compositionally biased region" description="Polar residues" evidence="16">
    <location>
        <begin position="372"/>
        <end position="389"/>
    </location>
</feature>
<feature type="compositionally biased region" description="Basic and acidic residues" evidence="16">
    <location>
        <begin position="2398"/>
        <end position="2417"/>
    </location>
</feature>
<evidence type="ECO:0000256" key="1">
    <source>
        <dbReference type="ARBA" id="ARBA00004123"/>
    </source>
</evidence>
<dbReference type="SMART" id="SM00508">
    <property type="entry name" value="PostSET"/>
    <property type="match status" value="1"/>
</dbReference>
<feature type="compositionally biased region" description="Basic and acidic residues" evidence="16">
    <location>
        <begin position="1384"/>
        <end position="1399"/>
    </location>
</feature>
<dbReference type="Gene3D" id="3.30.160.360">
    <property type="match status" value="1"/>
</dbReference>
<feature type="region of interest" description="Disordered" evidence="16">
    <location>
        <begin position="1794"/>
        <end position="1856"/>
    </location>
</feature>
<evidence type="ECO:0000256" key="5">
    <source>
        <dbReference type="ARBA" id="ARBA00022723"/>
    </source>
</evidence>
<evidence type="ECO:0000313" key="21">
    <source>
        <dbReference type="EnsemblMetazoa" id="XP_030834358"/>
    </source>
</evidence>
<keyword evidence="7 15" id="KW-0863">Zinc-finger</keyword>
<keyword evidence="8" id="KW-0862">Zinc</keyword>
<feature type="compositionally biased region" description="Polar residues" evidence="16">
    <location>
        <begin position="1794"/>
        <end position="1818"/>
    </location>
</feature>
<protein>
    <recommendedName>
        <fullName evidence="23">[Histone H3]-lysine(4) N-trimethyltransferase</fullName>
    </recommendedName>
</protein>
<dbReference type="OMA" id="ESHYARG"/>
<keyword evidence="5" id="KW-0479">Metal-binding</keyword>
<dbReference type="GeneID" id="115918440"/>
<feature type="region of interest" description="Disordered" evidence="16">
    <location>
        <begin position="1260"/>
        <end position="1298"/>
    </location>
</feature>
<keyword evidence="12" id="KW-0238">DNA-binding</keyword>
<feature type="compositionally biased region" description="Basic residues" evidence="16">
    <location>
        <begin position="211"/>
        <end position="226"/>
    </location>
</feature>
<dbReference type="SUPFAM" id="SSF82199">
    <property type="entry name" value="SET domain"/>
    <property type="match status" value="1"/>
</dbReference>
<dbReference type="PROSITE" id="PS01359">
    <property type="entry name" value="ZF_PHD_1"/>
    <property type="match status" value="1"/>
</dbReference>
<evidence type="ECO:0000313" key="22">
    <source>
        <dbReference type="Proteomes" id="UP000007110"/>
    </source>
</evidence>
<feature type="compositionally biased region" description="Basic and acidic residues" evidence="16">
    <location>
        <begin position="2327"/>
        <end position="2338"/>
    </location>
</feature>
<feature type="compositionally biased region" description="Basic and acidic residues" evidence="16">
    <location>
        <begin position="2567"/>
        <end position="2600"/>
    </location>
</feature>
<evidence type="ECO:0000256" key="9">
    <source>
        <dbReference type="ARBA" id="ARBA00022853"/>
    </source>
</evidence>
<evidence type="ECO:0000256" key="12">
    <source>
        <dbReference type="ARBA" id="ARBA00023125"/>
    </source>
</evidence>
<dbReference type="Pfam" id="PF00628">
    <property type="entry name" value="PHD"/>
    <property type="match status" value="1"/>
</dbReference>
<dbReference type="InterPro" id="IPR017956">
    <property type="entry name" value="AT_hook_DNA-bd_motif"/>
</dbReference>
<feature type="compositionally biased region" description="Polar residues" evidence="16">
    <location>
        <begin position="452"/>
        <end position="467"/>
    </location>
</feature>
<feature type="region of interest" description="Disordered" evidence="16">
    <location>
        <begin position="2261"/>
        <end position="2783"/>
    </location>
</feature>
<evidence type="ECO:0000256" key="2">
    <source>
        <dbReference type="ARBA" id="ARBA00022603"/>
    </source>
</evidence>
<feature type="compositionally biased region" description="Low complexity" evidence="16">
    <location>
        <begin position="422"/>
        <end position="433"/>
    </location>
</feature>
<feature type="compositionally biased region" description="Basic and acidic residues" evidence="16">
    <location>
        <begin position="296"/>
        <end position="308"/>
    </location>
</feature>
<evidence type="ECO:0000259" key="19">
    <source>
        <dbReference type="PROSITE" id="PS50868"/>
    </source>
</evidence>
<keyword evidence="6" id="KW-0677">Repeat</keyword>
<keyword evidence="14" id="KW-0539">Nucleus</keyword>
<dbReference type="PROSITE" id="PS50016">
    <property type="entry name" value="ZF_PHD_2"/>
    <property type="match status" value="1"/>
</dbReference>
<dbReference type="CDD" id="cd15508">
    <property type="entry name" value="PHD3_KMT2A_like"/>
    <property type="match status" value="1"/>
</dbReference>
<keyword evidence="10" id="KW-0805">Transcription regulation</keyword>
<feature type="region of interest" description="Disordered" evidence="16">
    <location>
        <begin position="1660"/>
        <end position="1780"/>
    </location>
</feature>
<feature type="region of interest" description="Disordered" evidence="16">
    <location>
        <begin position="1599"/>
        <end position="1633"/>
    </location>
</feature>
<keyword evidence="9" id="KW-0156">Chromatin regulator</keyword>
<feature type="compositionally biased region" description="Basic and acidic residues" evidence="16">
    <location>
        <begin position="2465"/>
        <end position="2484"/>
    </location>
</feature>
<evidence type="ECO:0000256" key="14">
    <source>
        <dbReference type="ARBA" id="ARBA00023242"/>
    </source>
</evidence>
<feature type="compositionally biased region" description="Low complexity" evidence="16">
    <location>
        <begin position="1260"/>
        <end position="1277"/>
    </location>
</feature>
<dbReference type="GO" id="GO:0003677">
    <property type="term" value="F:DNA binding"/>
    <property type="evidence" value="ECO:0007669"/>
    <property type="project" value="UniProtKB-KW"/>
</dbReference>
<dbReference type="PROSITE" id="PS50868">
    <property type="entry name" value="POST_SET"/>
    <property type="match status" value="1"/>
</dbReference>
<feature type="compositionally biased region" description="Basic and acidic residues" evidence="16">
    <location>
        <begin position="2608"/>
        <end position="2619"/>
    </location>
</feature>
<feature type="region of interest" description="Disordered" evidence="16">
    <location>
        <begin position="1944"/>
        <end position="2042"/>
    </location>
</feature>
<evidence type="ECO:0000259" key="17">
    <source>
        <dbReference type="PROSITE" id="PS50016"/>
    </source>
</evidence>
<dbReference type="Pfam" id="PF13771">
    <property type="entry name" value="zf-HC5HC2H"/>
    <property type="match status" value="1"/>
</dbReference>
<evidence type="ECO:0000256" key="16">
    <source>
        <dbReference type="SAM" id="MobiDB-lite"/>
    </source>
</evidence>
<dbReference type="InterPro" id="IPR001214">
    <property type="entry name" value="SET_dom"/>
</dbReference>
<feature type="compositionally biased region" description="Low complexity" evidence="16">
    <location>
        <begin position="2768"/>
        <end position="2780"/>
    </location>
</feature>
<evidence type="ECO:0000256" key="4">
    <source>
        <dbReference type="ARBA" id="ARBA00022691"/>
    </source>
</evidence>
<evidence type="ECO:0000256" key="11">
    <source>
        <dbReference type="ARBA" id="ARBA00023117"/>
    </source>
</evidence>
<feature type="compositionally biased region" description="Basic residues" evidence="16">
    <location>
        <begin position="2485"/>
        <end position="2496"/>
    </location>
</feature>
<dbReference type="InterPro" id="IPR047219">
    <property type="entry name" value="KMT2A_2B_SET"/>
</dbReference>
<dbReference type="Proteomes" id="UP000007110">
    <property type="component" value="Unassembled WGS sequence"/>
</dbReference>
<feature type="compositionally biased region" description="Basic and acidic residues" evidence="16">
    <location>
        <begin position="320"/>
        <end position="336"/>
    </location>
</feature>
<dbReference type="SMART" id="SM00317">
    <property type="entry name" value="SET"/>
    <property type="match status" value="1"/>
</dbReference>
<feature type="compositionally biased region" description="Polar residues" evidence="16">
    <location>
        <begin position="1758"/>
        <end position="1780"/>
    </location>
</feature>
<dbReference type="CDD" id="cd05493">
    <property type="entry name" value="Bromo_ALL-1"/>
    <property type="match status" value="1"/>
</dbReference>
<dbReference type="SMART" id="SM00542">
    <property type="entry name" value="FYRC"/>
    <property type="match status" value="1"/>
</dbReference>
<feature type="region of interest" description="Disordered" evidence="16">
    <location>
        <begin position="155"/>
        <end position="584"/>
    </location>
</feature>
<feature type="compositionally biased region" description="Basic residues" evidence="16">
    <location>
        <begin position="2520"/>
        <end position="2532"/>
    </location>
</feature>
<feature type="compositionally biased region" description="Low complexity" evidence="16">
    <location>
        <begin position="1746"/>
        <end position="1757"/>
    </location>
</feature>
<feature type="compositionally biased region" description="Polar residues" evidence="16">
    <location>
        <begin position="2119"/>
        <end position="2131"/>
    </location>
</feature>
<dbReference type="PROSITE" id="PS51805">
    <property type="entry name" value="EPHD"/>
    <property type="match status" value="1"/>
</dbReference>
<feature type="compositionally biased region" description="Basic and acidic residues" evidence="16">
    <location>
        <begin position="434"/>
        <end position="451"/>
    </location>
</feature>
<feature type="compositionally biased region" description="Basic and acidic residues" evidence="16">
    <location>
        <begin position="2072"/>
        <end position="2085"/>
    </location>
</feature>
<name>A0A7M7NBR6_STRPU</name>
<dbReference type="InterPro" id="IPR036427">
    <property type="entry name" value="Bromodomain-like_sf"/>
</dbReference>
<feature type="compositionally biased region" description="Low complexity" evidence="16">
    <location>
        <begin position="159"/>
        <end position="181"/>
    </location>
</feature>
<feature type="region of interest" description="Disordered" evidence="16">
    <location>
        <begin position="1004"/>
        <end position="1027"/>
    </location>
</feature>
<dbReference type="GO" id="GO:0008270">
    <property type="term" value="F:zinc ion binding"/>
    <property type="evidence" value="ECO:0007669"/>
    <property type="project" value="UniProtKB-KW"/>
</dbReference>
<feature type="compositionally biased region" description="Basic and acidic residues" evidence="16">
    <location>
        <begin position="2140"/>
        <end position="2154"/>
    </location>
</feature>
<feature type="compositionally biased region" description="Basic and acidic residues" evidence="16">
    <location>
        <begin position="1413"/>
        <end position="1431"/>
    </location>
</feature>
<evidence type="ECO:0008006" key="23">
    <source>
        <dbReference type="Google" id="ProtNLM"/>
    </source>
</evidence>
<keyword evidence="2" id="KW-0489">Methyltransferase</keyword>
<dbReference type="InterPro" id="IPR013083">
    <property type="entry name" value="Znf_RING/FYVE/PHD"/>
</dbReference>
<feature type="region of interest" description="Disordered" evidence="16">
    <location>
        <begin position="2072"/>
        <end position="2093"/>
    </location>
</feature>
<dbReference type="PROSITE" id="PS51542">
    <property type="entry name" value="FYRN"/>
    <property type="match status" value="1"/>
</dbReference>
<evidence type="ECO:0000256" key="6">
    <source>
        <dbReference type="ARBA" id="ARBA00022737"/>
    </source>
</evidence>
<keyword evidence="22" id="KW-1185">Reference proteome</keyword>
<keyword evidence="4" id="KW-0949">S-adenosyl-L-methionine</keyword>
<reference evidence="22" key="1">
    <citation type="submission" date="2015-02" db="EMBL/GenBank/DDBJ databases">
        <title>Genome sequencing for Strongylocentrotus purpuratus.</title>
        <authorList>
            <person name="Murali S."/>
            <person name="Liu Y."/>
            <person name="Vee V."/>
            <person name="English A."/>
            <person name="Wang M."/>
            <person name="Skinner E."/>
            <person name="Han Y."/>
            <person name="Muzny D.M."/>
            <person name="Worley K.C."/>
            <person name="Gibbs R.A."/>
        </authorList>
    </citation>
    <scope>NUCLEOTIDE SEQUENCE</scope>
</reference>
<feature type="compositionally biased region" description="Basic and acidic residues" evidence="16">
    <location>
        <begin position="236"/>
        <end position="253"/>
    </location>
</feature>
<dbReference type="InParanoid" id="A0A7M7NBR6"/>
<dbReference type="PANTHER" id="PTHR45838">
    <property type="entry name" value="HISTONE-LYSINE-N-METHYLTRANSFERASE 2 KMT2 FAMILY MEMBER"/>
    <property type="match status" value="1"/>
</dbReference>
<feature type="compositionally biased region" description="Basic and acidic residues" evidence="16">
    <location>
        <begin position="182"/>
        <end position="194"/>
    </location>
</feature>
<feature type="region of interest" description="Disordered" evidence="16">
    <location>
        <begin position="1313"/>
        <end position="1431"/>
    </location>
</feature>
<dbReference type="InterPro" id="IPR046341">
    <property type="entry name" value="SET_dom_sf"/>
</dbReference>
<dbReference type="InterPro" id="IPR034732">
    <property type="entry name" value="EPHD"/>
</dbReference>
<dbReference type="SUPFAM" id="SSF57903">
    <property type="entry name" value="FYVE/PHD zinc finger"/>
    <property type="match status" value="1"/>
</dbReference>
<dbReference type="SMART" id="SM00249">
    <property type="entry name" value="PHD"/>
    <property type="match status" value="2"/>
</dbReference>
<dbReference type="KEGG" id="spu:115918440"/>
<dbReference type="GO" id="GO:0045893">
    <property type="term" value="P:positive regulation of DNA-templated transcription"/>
    <property type="evidence" value="ECO:0000318"/>
    <property type="project" value="GO_Central"/>
</dbReference>
<dbReference type="Gene3D" id="3.30.40.10">
    <property type="entry name" value="Zinc/RING finger domain, C3HC4 (zinc finger)"/>
    <property type="match status" value="2"/>
</dbReference>
<reference evidence="21" key="2">
    <citation type="submission" date="2021-01" db="UniProtKB">
        <authorList>
            <consortium name="EnsemblMetazoa"/>
        </authorList>
    </citation>
    <scope>IDENTIFICATION</scope>
</reference>
<feature type="compositionally biased region" description="Polar residues" evidence="16">
    <location>
        <begin position="1660"/>
        <end position="1669"/>
    </location>
</feature>
<dbReference type="Pfam" id="PF00856">
    <property type="entry name" value="SET"/>
    <property type="match status" value="1"/>
</dbReference>
<feature type="region of interest" description="Disordered" evidence="16">
    <location>
        <begin position="2119"/>
        <end position="2225"/>
    </location>
</feature>
<dbReference type="InterPro" id="IPR003889">
    <property type="entry name" value="FYrich_C"/>
</dbReference>
<dbReference type="EnsemblMetazoa" id="XM_030978498">
    <property type="protein sequence ID" value="XP_030834358"/>
    <property type="gene ID" value="LOC115918440"/>
</dbReference>
<feature type="region of interest" description="Disordered" evidence="16">
    <location>
        <begin position="3242"/>
        <end position="3282"/>
    </location>
</feature>
<feature type="compositionally biased region" description="Basic and acidic residues" evidence="16">
    <location>
        <begin position="2175"/>
        <end position="2184"/>
    </location>
</feature>
<feature type="compositionally biased region" description="Polar residues" evidence="16">
    <location>
        <begin position="2754"/>
        <end position="2767"/>
    </location>
</feature>
<dbReference type="Pfam" id="PF05965">
    <property type="entry name" value="FYRC"/>
    <property type="match status" value="1"/>
</dbReference>
<keyword evidence="11" id="KW-0103">Bromodomain</keyword>
<feature type="compositionally biased region" description="Basic and acidic residues" evidence="16">
    <location>
        <begin position="390"/>
        <end position="402"/>
    </location>
</feature>
<feature type="domain" description="Post-SET" evidence="19">
    <location>
        <begin position="3666"/>
        <end position="3682"/>
    </location>
</feature>
<dbReference type="InterPro" id="IPR003616">
    <property type="entry name" value="Post-SET_dom"/>
</dbReference>
<feature type="compositionally biased region" description="Polar residues" evidence="16">
    <location>
        <begin position="1944"/>
        <end position="1962"/>
    </location>
</feature>
<evidence type="ECO:0000259" key="18">
    <source>
        <dbReference type="PROSITE" id="PS50280"/>
    </source>
</evidence>
<evidence type="ECO:0000256" key="8">
    <source>
        <dbReference type="ARBA" id="ARBA00022833"/>
    </source>
</evidence>
<proteinExistence type="predicted"/>
<feature type="region of interest" description="Disordered" evidence="16">
    <location>
        <begin position="1444"/>
        <end position="1507"/>
    </location>
</feature>
<dbReference type="GO" id="GO:0032259">
    <property type="term" value="P:methylation"/>
    <property type="evidence" value="ECO:0007669"/>
    <property type="project" value="UniProtKB-KW"/>
</dbReference>
<feature type="domain" description="PHD-type" evidence="20">
    <location>
        <begin position="792"/>
        <end position="900"/>
    </location>
</feature>
<dbReference type="InterPro" id="IPR001965">
    <property type="entry name" value="Znf_PHD"/>
</dbReference>
<dbReference type="RefSeq" id="XP_030834358.1">
    <property type="nucleotide sequence ID" value="XM_030978498.1"/>
</dbReference>
<comment type="subcellular location">
    <subcellularLocation>
        <location evidence="1">Nucleus</location>
    </subcellularLocation>
</comment>
<feature type="compositionally biased region" description="Basic and acidic residues" evidence="16">
    <location>
        <begin position="2014"/>
        <end position="2038"/>
    </location>
</feature>
<feature type="compositionally biased region" description="Basic residues" evidence="16">
    <location>
        <begin position="2657"/>
        <end position="2666"/>
    </location>
</feature>
<keyword evidence="3" id="KW-0808">Transferase</keyword>
<evidence type="ECO:0000256" key="3">
    <source>
        <dbReference type="ARBA" id="ARBA00022679"/>
    </source>
</evidence>
<evidence type="ECO:0000256" key="15">
    <source>
        <dbReference type="PROSITE-ProRule" id="PRU00146"/>
    </source>
</evidence>
<feature type="compositionally biased region" description="Low complexity" evidence="16">
    <location>
        <begin position="1371"/>
        <end position="1383"/>
    </location>
</feature>
<feature type="region of interest" description="Disordered" evidence="16">
    <location>
        <begin position="1890"/>
        <end position="1924"/>
    </location>
</feature>
<dbReference type="InterPro" id="IPR003888">
    <property type="entry name" value="FYrich_N"/>
</dbReference>
<dbReference type="PANTHER" id="PTHR45838:SF4">
    <property type="entry name" value="HISTONE-LYSINE N-METHYLTRANSFERASE TRITHORAX"/>
    <property type="match status" value="1"/>
</dbReference>
<feature type="domain" description="PHD-type" evidence="17">
    <location>
        <begin position="47"/>
        <end position="108"/>
    </location>
</feature>
<sequence>MLSPLQVCSRCVRCKSCGATTPGSDPKAQWMHGFSHCQECGKLFEKGNYCPVCKKCYEDDDFESKMVQCADCNRWVHAKCENLSDDQYRILTELPDSVPYRCPPCAKNKPTPWKGEVDEELQAGFMNVLNALYSCKNAGHLIWPNRRFKYMRKVHNGDSSRSSNGPESRESSSSPALSEASSLERETPTPDRGLEAGGDGQDDVEETYSFRRGRTVRRVLRRRRQQRNAGNADGAGKGDEDGGMRSKDSGREDVDVEEVGRTLIDGDGSRSDNAESDVVMVDGDDDARSSGLIHPVFDRDAERTDGDVQKTSSTEPFVADADKTELNVSDDDRVIAVDDEEDDALRTKKEEQKPEDGPISFSTTAKGDVASSVESIPIDTSQENISSESHVPKDDNNAERTSHRVSMSSEDIAMTSADDLEPPVVESSPAPVVEDQKHESQMVVESKDRTEVVSSESKCTDNSSLADSQGVDHQDGSGGSLGDSKMDTSNLASDGETSAAEEVDIDIKSTDVKGKKMEVDDVDDSGRRSSVEERTSRDTNTPLPEDASGSLVDTATVAPDDAASPKLEKEEAETVSESETKVSIVSPEAVPDVDPNIPDAVLEVTTSTQPEQDASKTPAKVVTIEIGKKEEEEKKEEEIKPTSFQFVKAKMMAGYYKSVEKFTKDCVTIFQASFNQETSLIPGLSKSNVIAKGAFFKIMIQMFPWFNIEDTRLWNGEERFEENGVLQVAVEPPHKDHEYAQWRYRALMPAITAQPSPFKKLPTPRRRHSIIGGNRCSEDDSHLTALDDVSDPRRCCLCGVMGDDDPNNAGRLLYCGQDEWIHINCALWSAEVFEEVDGSLINVHAAISRGRMMRCEVCNNLGATVGCCSRGCPANFHFMCARSRNAMFQEDKKVYCFQHTDKVDKAIMGSDLFGVLRRVCVSLDNMKPNRTFSQGLEAKNINVMIGSWSLESLGHLGFLSDTENGIFPLDFACSRVYWSTVDPCRRCIYTMRIIEVNPLTSPTLPQEINHTTEHSPGSYPFSRKPTVQDDDDTDILADALMEATKESNEAAMALDQVAALLAGSQTVSEIQNAADILAATSSLFEMDDGVLDSLNLDANLNPCLDGDGIMDMMADLDNLDGLNSDAALGDFSESGEKFLQSDKPVSLPSANPTNLDTDDIVSAVSKEVQEETSTPQTDSAVTLFMDDSVKEMEEKPDSPAGMMETEEKHAKVAVNDEAEIETDIAECSSNIRPDSPLTSPKKGPYVKLVDIKDKQLASVVTSDSAEASDVADASDTSMPLHDDPEVTQPDSPLISPKKVPMLKLVKLALDQHEKSYPESEDDSSEAASDTHRNTTPHSGCREFLDNPQTSCMLSTNVSPLPNQPDIESAMSQPLSLPSVSISPSEKESSPRLPSKDKSSEVTATCEADDDSELSARSREEKGTDLASRDFEVTKGLTAEIKEAETVGADGPIEQIEQNSSTERLRMETDSTPIIVPVSPNEKPCKVTPSKMSVGANAETREVTPSNEQITLEPEIQNDLCLNNEAVELIEGKSSDTAAPGYPEEQEHLGMEIAPQGQIKSDEEVGNVVTSFEVDIVAPPEGKTREDDTLVISDCSAATTLAEPEEPRDGGTGCLDGAEDQADGHGLQVDFPSESHDAIVGTEETSMMKIPTGDAAQSVSMASYQNTKTAESFEEPNVQQFKPQFPLHESQCPPIDEQHQVQSPIRGEDDDNSNEEANVGKVSEEEQQRCIVIHSVDDSPTSSPGELGTSDSLSGTLSNRAENLTHSPNESTAVQDLPTQSPVDLDIDVMAVSTDSLSSTDVPKQFKSLGSQDASQPSSPDIPGSDQEENTTKESLTDSTSNVVTVLDDESLSNPDDICHEIQDVSSDDEVETVQLLGKRDPDVVAILDTKDDKSALPLDVPADTPQDSPEDMEKEPQIDKSATDVTILSTVENDSNIIEISEPCSETASVGSLKSCLTSTVSEENHLPEAPAEQNNEVPGKRPSINKESTNEPIATGCAAERSFDGDISTAAPDHVEHGARYLEDSTPDKTGGPHDAGDWSVTPVDAQLESSAPFPETKEINIVNEERSVLEKQEQTRNYDVEDKVEAEEVSPEFERLTEELRVQGVGEEDILSIVVSQKHQSPQEVSENANPVIFAKDAPPRRLSSDPEHESIFKALATSLSSSVTRKNNNNRESLRRQEREPILSAFASDLNSRHHKHTLEDEEEPEKVEKIGSPTTSRNIFKKLDNPKFANAFKAFMETKQDSARNVVDELIDGDLVREEKNAGDIKRRKSSRLSSADSTSADKFHSVLQNGDDSHIASSFTNSDQTKRKTRHSSSDVLESDDSSSKLDVLDVGHRGRKKYPMRTTSSRLLRIADSGDPDNQVFSGEEDVERSDACHDQQTPEGQEDDITSLTRKSSDTSHDGRRRLSSDDSLKSPRSFSRKKSHHASQHDEFDGDQEEKENEAVKGRRGRPRKSLDIIWSPEKECGTLNHIEAEELEGRPMRTRGLSRKSSSRMKEIIAAELEDEDDGDTEEIVQKKGRGRGRGRPRKYPVADQIQVGHISAREGEKPRGRGRPRKYPSVNEVSRDQIEARKRGRDSACADFEVLEKGQQEEEGMPKRKRGRPRLSDKQPEKDQFVDSENENAGDDSKKRMRGELTSTSDEEHHGPEQDQPRLRTRSSAKRLKPGEEPVEDGEETLDSKPSVSSRSEERQVHPRKQSVVARSFPGEDAQSGTQSPSKKGLLADSRDSSKQTNMLPNNDVVMHGEAAITPKLNQMKQVQETPDTSSETPMAESSSSEKQVRVTVKIDPVTGAISEAFTYTDDESMEVDMGLNDDPPPPQALSVEANPTQPALPSQTPWNILGKSTQGASDLNSSNQLKGRNIYHVQSNIGSKKVIIGKDVTTNQVIYSNGPTSVRNPTGGPRIRGPSMIRYPGLLPNNTRQARTRGPFSRNSSVVWQGNTAALKPGVNAKILKTPVATQQAITSIQGTIPQKMQVGVSSVAAQSIALTGQPISNLLPNTVPGILSSQGMSSAMNLPQGFQSLPQAALVATSIVTTVGSPDVLSVVTTTANTNTLTSSAQEQYLSILQRSYQVSQIQQVNALAGIMPQTYPQPGLLQNFGVPQIGVASPEVAPFINQTYPTLMASSTLQTLQTLIQQAGVQSSMGQVTPGVQPLTPSPTPVIPVNPLLPTTPMDTSLSGFISSLSPPFQQQPGIVPLTSYTDAMSPFHREHMYARQKSGGSNKRRKSPHQVKVWFDSYGSLKNEDDENQEETSNEVPSPSPVKTPVVRMKNPSNVPRARVKNPTFGMEETRSNKSLIKVSKKKVKGSDGSSSWNSNASFDPFAGLSTDDAFFAAMPNLGQSDHHDDSPSLLLTLMEQEKKRGPSTTPRRPSNRPHLMFEIRSDDGFETRAETVEEAWGRVVERAGELRTNTRRKHLSFDGVKGLKMLGINHEAIIFLMEQLYGAGNCQKYKFKFHKHEETAEDDEPPVNPHGCARAEVSKRTSTFDIFNFLASHHRNRPIFNEFEQQDETSDIQHKSSRRATSLQDLPMAMRFRHLKQTAKEAVGVYRSGIHGRGLFCRRLIEAGEMVIEYSGIVIRSILTDKREKYYESKGIGCYMFRIDDFDVVDATTSGNAARFINHSCDSNCFSRVIEVGGQKHIIIFASRRIAKGEELTYDYKFPIEDVKIPCNCGSRKCRKYLN</sequence>
<dbReference type="Gene3D" id="1.20.920.10">
    <property type="entry name" value="Bromodomain-like"/>
    <property type="match status" value="1"/>
</dbReference>
<feature type="compositionally biased region" description="Polar residues" evidence="16">
    <location>
        <begin position="1346"/>
        <end position="1360"/>
    </location>
</feature>
<dbReference type="Gene3D" id="2.170.270.10">
    <property type="entry name" value="SET domain"/>
    <property type="match status" value="1"/>
</dbReference>
<dbReference type="GO" id="GO:0042800">
    <property type="term" value="F:histone H3K4 methyltransferase activity"/>
    <property type="evidence" value="ECO:0000318"/>
    <property type="project" value="GO_Central"/>
</dbReference>
<dbReference type="InterPro" id="IPR011011">
    <property type="entry name" value="Znf_FYVE_PHD"/>
</dbReference>
<feature type="compositionally biased region" description="Acidic residues" evidence="16">
    <location>
        <begin position="3246"/>
        <end position="3255"/>
    </location>
</feature>
<organism evidence="21 22">
    <name type="scientific">Strongylocentrotus purpuratus</name>
    <name type="common">Purple sea urchin</name>
    <dbReference type="NCBI Taxonomy" id="7668"/>
    <lineage>
        <taxon>Eukaryota</taxon>
        <taxon>Metazoa</taxon>
        <taxon>Echinodermata</taxon>
        <taxon>Eleutherozoa</taxon>
        <taxon>Echinozoa</taxon>
        <taxon>Echinoidea</taxon>
        <taxon>Euechinoidea</taxon>
        <taxon>Echinacea</taxon>
        <taxon>Camarodonta</taxon>
        <taxon>Echinidea</taxon>
        <taxon>Strongylocentrotidae</taxon>
        <taxon>Strongylocentrotus</taxon>
    </lineage>
</organism>
<feature type="compositionally biased region" description="Acidic residues" evidence="16">
    <location>
        <begin position="2505"/>
        <end position="2516"/>
    </location>
</feature>
<dbReference type="Pfam" id="PF05964">
    <property type="entry name" value="FYRN"/>
    <property type="match status" value="1"/>
</dbReference>
<dbReference type="FunFam" id="2.170.270.10:FF:000149">
    <property type="entry name" value="Myeloid/lymphoid or mixed-lineage leukemia"/>
    <property type="match status" value="1"/>
</dbReference>
<feature type="compositionally biased region" description="Basic and acidic residues" evidence="16">
    <location>
        <begin position="344"/>
        <end position="356"/>
    </location>
</feature>
<evidence type="ECO:0000256" key="7">
    <source>
        <dbReference type="ARBA" id="ARBA00022771"/>
    </source>
</evidence>